<feature type="domain" description="Helicase C-terminal" evidence="6">
    <location>
        <begin position="197"/>
        <end position="360"/>
    </location>
</feature>
<dbReference type="InterPro" id="IPR001650">
    <property type="entry name" value="Helicase_C-like"/>
</dbReference>
<name>A0ABT1G9X7_9GAMM</name>
<keyword evidence="3" id="KW-0347">Helicase</keyword>
<evidence type="ECO:0000313" key="7">
    <source>
        <dbReference type="EMBL" id="MCP1726742.1"/>
    </source>
</evidence>
<accession>A0ABT1G9X7</accession>
<dbReference type="InterPro" id="IPR007502">
    <property type="entry name" value="Helicase-assoc_dom"/>
</dbReference>
<evidence type="ECO:0000256" key="4">
    <source>
        <dbReference type="ARBA" id="ARBA00022840"/>
    </source>
</evidence>
<dbReference type="CDD" id="cd17917">
    <property type="entry name" value="DEXHc_RHA-like"/>
    <property type="match status" value="1"/>
</dbReference>
<dbReference type="PROSITE" id="PS51194">
    <property type="entry name" value="HELICASE_CTER"/>
    <property type="match status" value="1"/>
</dbReference>
<dbReference type="SMART" id="SM00487">
    <property type="entry name" value="DEXDc"/>
    <property type="match status" value="1"/>
</dbReference>
<feature type="domain" description="Helicase ATP-binding" evidence="5">
    <location>
        <begin position="14"/>
        <end position="167"/>
    </location>
</feature>
<dbReference type="PANTHER" id="PTHR43519">
    <property type="entry name" value="ATP-DEPENDENT RNA HELICASE HRPB"/>
    <property type="match status" value="1"/>
</dbReference>
<dbReference type="EMBL" id="JALJYF010000001">
    <property type="protein sequence ID" value="MCP1726742.1"/>
    <property type="molecule type" value="Genomic_DNA"/>
</dbReference>
<dbReference type="InterPro" id="IPR011545">
    <property type="entry name" value="DEAD/DEAH_box_helicase_dom"/>
</dbReference>
<gene>
    <name evidence="7" type="ORF">J2T60_000707</name>
</gene>
<sequence length="790" mass="87490">MSDTLPIDNLENDFRQALETGHVVVSAATGSGKSTRLPLWCRQAGRVLVIEPRRVACTALATFLAESLGQRPGQSVGYAIRFDSCFGPETEVVFVTPGIALRWLAEDGLANFAVVMLDEFHERRWDTDLLLALLKARRQHHLVATSATLSGPALADYLDARVLEAEGRSYPVSVNYVAGDVRGMPDKRGLEARTRAAVERALSETDGDVLVFLPGRGEIQSVQAALGGLDAECLTLHAGVPANEQQRALKPGRGRRIILATNVAETSLTIPAVTAVVDAGLERRTARRNNRTVLQLAPIAQANAEQRRGRAGRVAPGHCYRLWGRQAPLDSFRPPEIQREDLTEMMLAAASAGYRLASLSFPDRLPERALTTARARLESMGAVDQEGRITAHGRALFALPIDTLFAHLISAMPDESSRAAMVDLTAALNVSPPLMRLPEAAVARVELADWQPLACDATTLLAVIRGRAPESLNIRPGARKEARRLAEQMRMALGLPRNIPEVLTVDRAAWLKAMAKAAPELLYVRRQRRPSAMGNGWDEVIIDERSRMEDEALAALVLDDHSVPGKRGTRETRTLATCLAPVPLSLIQDLDLGQVTLDEVRLESGEPRVRERREYAGRTVAREETRPSGTALRQAVAELVLADRMLIPAGSHLKEDLQQWALYVALGKHRESMAPDMPDQPEVPEVKPWLIARLETLGLNLMEDLALIEPDDLKFKGIPDWEREAFDRQYPARFFLGDLVLRVLYDVSRKQIMLEPESGQRKTVPKRWELPAWSGWEIQYRRDSKVEDVR</sequence>
<protein>
    <submittedName>
        <fullName evidence="7">HrpA-like RNA helicase</fullName>
    </submittedName>
</protein>
<keyword evidence="4" id="KW-0067">ATP-binding</keyword>
<reference evidence="7 8" key="1">
    <citation type="submission" date="2022-03" db="EMBL/GenBank/DDBJ databases">
        <title>Genomic Encyclopedia of Type Strains, Phase III (KMG-III): the genomes of soil and plant-associated and newly described type strains.</title>
        <authorList>
            <person name="Whitman W."/>
        </authorList>
    </citation>
    <scope>NUCLEOTIDE SEQUENCE [LARGE SCALE GENOMIC DNA]</scope>
    <source>
        <strain evidence="7 8">BSker1</strain>
    </source>
</reference>
<dbReference type="Proteomes" id="UP001523550">
    <property type="component" value="Unassembled WGS sequence"/>
</dbReference>
<evidence type="ECO:0000256" key="1">
    <source>
        <dbReference type="ARBA" id="ARBA00022741"/>
    </source>
</evidence>
<comment type="caution">
    <text evidence="7">The sequence shown here is derived from an EMBL/GenBank/DDBJ whole genome shotgun (WGS) entry which is preliminary data.</text>
</comment>
<dbReference type="RefSeq" id="WP_253445517.1">
    <property type="nucleotide sequence ID" value="NZ_JALJYF010000001.1"/>
</dbReference>
<keyword evidence="8" id="KW-1185">Reference proteome</keyword>
<dbReference type="PROSITE" id="PS51192">
    <property type="entry name" value="HELICASE_ATP_BIND_1"/>
    <property type="match status" value="1"/>
</dbReference>
<evidence type="ECO:0000259" key="5">
    <source>
        <dbReference type="PROSITE" id="PS51192"/>
    </source>
</evidence>
<dbReference type="InterPro" id="IPR014001">
    <property type="entry name" value="Helicase_ATP-bd"/>
</dbReference>
<evidence type="ECO:0000313" key="8">
    <source>
        <dbReference type="Proteomes" id="UP001523550"/>
    </source>
</evidence>
<keyword evidence="1" id="KW-0547">Nucleotide-binding</keyword>
<dbReference type="Pfam" id="PF00270">
    <property type="entry name" value="DEAD"/>
    <property type="match status" value="1"/>
</dbReference>
<dbReference type="InterPro" id="IPR027417">
    <property type="entry name" value="P-loop_NTPase"/>
</dbReference>
<organism evidence="7 8">
    <name type="scientific">Natronospira proteinivora</name>
    <dbReference type="NCBI Taxonomy" id="1807133"/>
    <lineage>
        <taxon>Bacteria</taxon>
        <taxon>Pseudomonadati</taxon>
        <taxon>Pseudomonadota</taxon>
        <taxon>Gammaproteobacteria</taxon>
        <taxon>Natronospirales</taxon>
        <taxon>Natronospiraceae</taxon>
        <taxon>Natronospira</taxon>
    </lineage>
</organism>
<dbReference type="CDD" id="cd18791">
    <property type="entry name" value="SF2_C_RHA"/>
    <property type="match status" value="1"/>
</dbReference>
<dbReference type="Pfam" id="PF00271">
    <property type="entry name" value="Helicase_C"/>
    <property type="match status" value="1"/>
</dbReference>
<proteinExistence type="predicted"/>
<evidence type="ECO:0000259" key="6">
    <source>
        <dbReference type="PROSITE" id="PS51194"/>
    </source>
</evidence>
<dbReference type="Gene3D" id="3.40.50.300">
    <property type="entry name" value="P-loop containing nucleotide triphosphate hydrolases"/>
    <property type="match status" value="2"/>
</dbReference>
<keyword evidence="2" id="KW-0378">Hydrolase</keyword>
<dbReference type="SMART" id="SM00490">
    <property type="entry name" value="HELICc"/>
    <property type="match status" value="1"/>
</dbReference>
<evidence type="ECO:0000256" key="3">
    <source>
        <dbReference type="ARBA" id="ARBA00022806"/>
    </source>
</evidence>
<dbReference type="SUPFAM" id="SSF52540">
    <property type="entry name" value="P-loop containing nucleoside triphosphate hydrolases"/>
    <property type="match status" value="1"/>
</dbReference>
<dbReference type="PANTHER" id="PTHR43519:SF1">
    <property type="entry name" value="ATP-DEPENDENT RNA HELICASE HRPB"/>
    <property type="match status" value="1"/>
</dbReference>
<dbReference type="SMART" id="SM00847">
    <property type="entry name" value="HA2"/>
    <property type="match status" value="1"/>
</dbReference>
<evidence type="ECO:0000256" key="2">
    <source>
        <dbReference type="ARBA" id="ARBA00022801"/>
    </source>
</evidence>
<dbReference type="Gene3D" id="1.20.120.1080">
    <property type="match status" value="1"/>
</dbReference>